<proteinExistence type="predicted"/>
<feature type="region of interest" description="Disordered" evidence="1">
    <location>
        <begin position="89"/>
        <end position="116"/>
    </location>
</feature>
<dbReference type="Proteomes" id="UP000053240">
    <property type="component" value="Unassembled WGS sequence"/>
</dbReference>
<feature type="region of interest" description="Disordered" evidence="1">
    <location>
        <begin position="1"/>
        <end position="35"/>
    </location>
</feature>
<dbReference type="AlphaFoldDB" id="A0A194RPX6"/>
<organism evidence="2 3">
    <name type="scientific">Papilio machaon</name>
    <name type="common">Old World swallowtail butterfly</name>
    <dbReference type="NCBI Taxonomy" id="76193"/>
    <lineage>
        <taxon>Eukaryota</taxon>
        <taxon>Metazoa</taxon>
        <taxon>Ecdysozoa</taxon>
        <taxon>Arthropoda</taxon>
        <taxon>Hexapoda</taxon>
        <taxon>Insecta</taxon>
        <taxon>Pterygota</taxon>
        <taxon>Neoptera</taxon>
        <taxon>Endopterygota</taxon>
        <taxon>Lepidoptera</taxon>
        <taxon>Glossata</taxon>
        <taxon>Ditrysia</taxon>
        <taxon>Papilionoidea</taxon>
        <taxon>Papilionidae</taxon>
        <taxon>Papilioninae</taxon>
        <taxon>Papilio</taxon>
    </lineage>
</organism>
<feature type="compositionally biased region" description="Low complexity" evidence="1">
    <location>
        <begin position="10"/>
        <end position="26"/>
    </location>
</feature>
<gene>
    <name evidence="2" type="ORF">RR48_11924</name>
</gene>
<sequence length="240" mass="25674">MKLEVSDSQSNHSDFSCDSQSSQGSSTNDFTPAVPTSRSLTLTRFPYLVFEDLSAFSDLMINTLAFKDRAVHNAGRLASGAGVSGCTGAGWGRRRRRGASRQAYQPAAGPRASLTPHSAAGRALAPHAPAPRPKPLSGRAIIFTYVLRLRALGVFQTTGRLFLSRARVPCAVTSFDKYGFGRRDGDAARAPCHRSRSVERTPTADVNLAIIAIICIAIVPAEGLERVSNCRAQPTDELSA</sequence>
<name>A0A194RPX6_PAPMA</name>
<dbReference type="EMBL" id="KQ460045">
    <property type="protein sequence ID" value="KPJ18076.1"/>
    <property type="molecule type" value="Genomic_DNA"/>
</dbReference>
<protein>
    <submittedName>
        <fullName evidence="2">Uncharacterized protein</fullName>
    </submittedName>
</protein>
<reference evidence="2 3" key="1">
    <citation type="journal article" date="2015" name="Nat. Commun.">
        <title>Outbred genome sequencing and CRISPR/Cas9 gene editing in butterflies.</title>
        <authorList>
            <person name="Li X."/>
            <person name="Fan D."/>
            <person name="Zhang W."/>
            <person name="Liu G."/>
            <person name="Zhang L."/>
            <person name="Zhao L."/>
            <person name="Fang X."/>
            <person name="Chen L."/>
            <person name="Dong Y."/>
            <person name="Chen Y."/>
            <person name="Ding Y."/>
            <person name="Zhao R."/>
            <person name="Feng M."/>
            <person name="Zhu Y."/>
            <person name="Feng Y."/>
            <person name="Jiang X."/>
            <person name="Zhu D."/>
            <person name="Xiang H."/>
            <person name="Feng X."/>
            <person name="Li S."/>
            <person name="Wang J."/>
            <person name="Zhang G."/>
            <person name="Kronforst M.R."/>
            <person name="Wang W."/>
        </authorList>
    </citation>
    <scope>NUCLEOTIDE SEQUENCE [LARGE SCALE GENOMIC DNA]</scope>
    <source>
        <strain evidence="2">Ya'a_city_454_Pm</strain>
        <tissue evidence="2">Whole body</tissue>
    </source>
</reference>
<accession>A0A194RPX6</accession>
<evidence type="ECO:0000313" key="2">
    <source>
        <dbReference type="EMBL" id="KPJ18076.1"/>
    </source>
</evidence>
<dbReference type="InParanoid" id="A0A194RPX6"/>
<evidence type="ECO:0000313" key="3">
    <source>
        <dbReference type="Proteomes" id="UP000053240"/>
    </source>
</evidence>
<evidence type="ECO:0000256" key="1">
    <source>
        <dbReference type="SAM" id="MobiDB-lite"/>
    </source>
</evidence>
<keyword evidence="3" id="KW-1185">Reference proteome</keyword>